<keyword evidence="10 11" id="KW-0234">DNA repair</keyword>
<dbReference type="HAMAP" id="MF_01498">
    <property type="entry name" value="RadA_bact"/>
    <property type="match status" value="1"/>
</dbReference>
<keyword evidence="4 13" id="KW-0863">Zinc-finger</keyword>
<evidence type="ECO:0000256" key="13">
    <source>
        <dbReference type="RuleBase" id="RU003555"/>
    </source>
</evidence>
<reference evidence="15" key="1">
    <citation type="submission" date="2022-09" db="EMBL/GenBank/DDBJ databases">
        <title>Tahibacter sp. nov., isolated from a fresh water.</title>
        <authorList>
            <person name="Baek J.H."/>
            <person name="Lee J.K."/>
            <person name="Kim J.M."/>
            <person name="Jeon C.O."/>
        </authorList>
    </citation>
    <scope>NUCLEOTIDE SEQUENCE</scope>
    <source>
        <strain evidence="15">W38</strain>
    </source>
</reference>
<gene>
    <name evidence="11 15" type="primary">radA</name>
    <name evidence="15" type="ORF">N4264_09495</name>
</gene>
<evidence type="ECO:0000313" key="15">
    <source>
        <dbReference type="EMBL" id="UXI69839.1"/>
    </source>
</evidence>
<dbReference type="Pfam" id="PF13541">
    <property type="entry name" value="ChlI"/>
    <property type="match status" value="1"/>
</dbReference>
<accession>A0ABY6BIY5</accession>
<evidence type="ECO:0000256" key="3">
    <source>
        <dbReference type="ARBA" id="ARBA00022763"/>
    </source>
</evidence>
<dbReference type="InterPro" id="IPR020568">
    <property type="entry name" value="Ribosomal_Su5_D2-typ_SF"/>
</dbReference>
<evidence type="ECO:0000256" key="6">
    <source>
        <dbReference type="ARBA" id="ARBA00022833"/>
    </source>
</evidence>
<dbReference type="PROSITE" id="PS50162">
    <property type="entry name" value="RECA_2"/>
    <property type="match status" value="1"/>
</dbReference>
<dbReference type="SMART" id="SM00382">
    <property type="entry name" value="AAA"/>
    <property type="match status" value="1"/>
</dbReference>
<keyword evidence="7 11" id="KW-0067">ATP-binding</keyword>
<keyword evidence="2 11" id="KW-0547">Nucleotide-binding</keyword>
<keyword evidence="9 11" id="KW-0238">DNA-binding</keyword>
<dbReference type="InterPro" id="IPR020588">
    <property type="entry name" value="RecA_ATP-bd"/>
</dbReference>
<keyword evidence="3 11" id="KW-0227">DNA damage</keyword>
<name>A0ABY6BIY5_9GAMM</name>
<proteinExistence type="inferred from homology"/>
<evidence type="ECO:0000256" key="7">
    <source>
        <dbReference type="ARBA" id="ARBA00022840"/>
    </source>
</evidence>
<dbReference type="PANTHER" id="PTHR32472">
    <property type="entry name" value="DNA REPAIR PROTEIN RADA"/>
    <property type="match status" value="1"/>
</dbReference>
<evidence type="ECO:0000256" key="2">
    <source>
        <dbReference type="ARBA" id="ARBA00022741"/>
    </source>
</evidence>
<evidence type="ECO:0000256" key="12">
    <source>
        <dbReference type="NCBIfam" id="TIGR00416"/>
    </source>
</evidence>
<dbReference type="RefSeq" id="WP_261696792.1">
    <property type="nucleotide sequence ID" value="NZ_CP104694.1"/>
</dbReference>
<evidence type="ECO:0000256" key="8">
    <source>
        <dbReference type="ARBA" id="ARBA00023016"/>
    </source>
</evidence>
<feature type="domain" description="RecA family profile 1" evidence="14">
    <location>
        <begin position="71"/>
        <end position="219"/>
    </location>
</feature>
<dbReference type="CDD" id="cd01121">
    <property type="entry name" value="RadA_SMS_N"/>
    <property type="match status" value="1"/>
</dbReference>
<feature type="short sequence motif" description="RadA KNRFG motif" evidence="11">
    <location>
        <begin position="256"/>
        <end position="260"/>
    </location>
</feature>
<feature type="binding site" evidence="11">
    <location>
        <begin position="100"/>
        <end position="107"/>
    </location>
    <ligand>
        <name>ATP</name>
        <dbReference type="ChEBI" id="CHEBI:30616"/>
    </ligand>
</feature>
<dbReference type="SUPFAM" id="SSF54211">
    <property type="entry name" value="Ribosomal protein S5 domain 2-like"/>
    <property type="match status" value="1"/>
</dbReference>
<dbReference type="EMBL" id="CP104694">
    <property type="protein sequence ID" value="UXI69839.1"/>
    <property type="molecule type" value="Genomic_DNA"/>
</dbReference>
<evidence type="ECO:0000313" key="16">
    <source>
        <dbReference type="Proteomes" id="UP001064632"/>
    </source>
</evidence>
<dbReference type="SUPFAM" id="SSF52540">
    <property type="entry name" value="P-loop containing nucleoside triphosphate hydrolases"/>
    <property type="match status" value="1"/>
</dbReference>
<comment type="domain">
    <text evidence="11">The middle region has homology to RecA with ATPase motifs including the RadA KNRFG motif, while the C-terminus is homologous to Lon protease.</text>
</comment>
<keyword evidence="16" id="KW-1185">Reference proteome</keyword>
<evidence type="ECO:0000256" key="5">
    <source>
        <dbReference type="ARBA" id="ARBA00022801"/>
    </source>
</evidence>
<evidence type="ECO:0000256" key="11">
    <source>
        <dbReference type="HAMAP-Rule" id="MF_01498"/>
    </source>
</evidence>
<dbReference type="Gene3D" id="3.40.50.300">
    <property type="entry name" value="P-loop containing nucleotide triphosphate hydrolases"/>
    <property type="match status" value="1"/>
</dbReference>
<dbReference type="InterPro" id="IPR003593">
    <property type="entry name" value="AAA+_ATPase"/>
</dbReference>
<evidence type="ECO:0000256" key="1">
    <source>
        <dbReference type="ARBA" id="ARBA00022723"/>
    </source>
</evidence>
<dbReference type="PANTHER" id="PTHR32472:SF10">
    <property type="entry name" value="DNA REPAIR PROTEIN RADA-LIKE PROTEIN"/>
    <property type="match status" value="1"/>
</dbReference>
<dbReference type="Pfam" id="PF13481">
    <property type="entry name" value="AAA_25"/>
    <property type="match status" value="1"/>
</dbReference>
<protein>
    <recommendedName>
        <fullName evidence="11 12">DNA repair protein RadA</fullName>
    </recommendedName>
</protein>
<evidence type="ECO:0000256" key="10">
    <source>
        <dbReference type="ARBA" id="ARBA00023204"/>
    </source>
</evidence>
<keyword evidence="5" id="KW-0378">Hydrolase</keyword>
<comment type="similarity">
    <text evidence="11 13">Belongs to the RecA family. RadA subfamily.</text>
</comment>
<feature type="region of interest" description="Lon-protease-like" evidence="11">
    <location>
        <begin position="355"/>
        <end position="457"/>
    </location>
</feature>
<keyword evidence="1 11" id="KW-0479">Metal-binding</keyword>
<organism evidence="15 16">
    <name type="scientific">Tahibacter amnicola</name>
    <dbReference type="NCBI Taxonomy" id="2976241"/>
    <lineage>
        <taxon>Bacteria</taxon>
        <taxon>Pseudomonadati</taxon>
        <taxon>Pseudomonadota</taxon>
        <taxon>Gammaproteobacteria</taxon>
        <taxon>Lysobacterales</taxon>
        <taxon>Rhodanobacteraceae</taxon>
        <taxon>Tahibacter</taxon>
    </lineage>
</organism>
<dbReference type="PRINTS" id="PR01874">
    <property type="entry name" value="DNAREPAIRADA"/>
</dbReference>
<evidence type="ECO:0000256" key="4">
    <source>
        <dbReference type="ARBA" id="ARBA00022771"/>
    </source>
</evidence>
<evidence type="ECO:0000259" key="14">
    <source>
        <dbReference type="PROSITE" id="PS50162"/>
    </source>
</evidence>
<comment type="function">
    <text evidence="13">DNA-dependent ATPase involved in processing of recombination intermediates, plays a role in repairing DNA breaks. Stimulates the branch migration of RecA-mediated strand transfer reactions, allowing the 3' invading strand to extend heteroduplex DNA faster. Binds ssDNA in the presence of ADP but not other nucleotides, has ATPase activity that is stimulated by ssDNA and various branched DNA structures, but inhibited by SSB. Does not have RecA's homology-searching function.</text>
</comment>
<dbReference type="InterPro" id="IPR004504">
    <property type="entry name" value="DNA_repair_RadA"/>
</dbReference>
<evidence type="ECO:0000256" key="9">
    <source>
        <dbReference type="ARBA" id="ARBA00023125"/>
    </source>
</evidence>
<dbReference type="NCBIfam" id="TIGR00416">
    <property type="entry name" value="sms"/>
    <property type="match status" value="1"/>
</dbReference>
<dbReference type="Pfam" id="PF18073">
    <property type="entry name" value="Zn_ribbon_LapB"/>
    <property type="match status" value="1"/>
</dbReference>
<dbReference type="InterPro" id="IPR027417">
    <property type="entry name" value="P-loop_NTPase"/>
</dbReference>
<comment type="function">
    <text evidence="11">Plays a role in repairing double-strand DNA breaks, probably involving stabilizing or processing branched DNA or blocked replication forks.</text>
</comment>
<keyword evidence="8 11" id="KW-0346">Stress response</keyword>
<dbReference type="InterPro" id="IPR014721">
    <property type="entry name" value="Ribsml_uS5_D2-typ_fold_subgr"/>
</dbReference>
<dbReference type="Proteomes" id="UP001064632">
    <property type="component" value="Chromosome"/>
</dbReference>
<dbReference type="Gene3D" id="3.30.230.10">
    <property type="match status" value="1"/>
</dbReference>
<dbReference type="InterPro" id="IPR041166">
    <property type="entry name" value="Rubredoxin_2"/>
</dbReference>
<keyword evidence="6 13" id="KW-0862">Zinc</keyword>
<sequence>MAKAKTAYVCNECGSEHSKWQGQCVDCGAWNTLSEITLSPAAKAGTGRRSGYAGDATAPRVQSLGDVVQNVEARTSIGIGELDRVLGGGLVDGSVVLIGGDPGIGKSTLLLQMLGALGERLSGLYVTGEESLAQVASRAQRLSLTLAPLRALAETCVERIVEHAAKEKPRVLIVDSIQTIWTELLTAAPGSVSQVRESAAKLTRFAKESGTSVFLVGHVTKEGGIAGPRVLEHMVDAVLYFEGESGSRFRVLRAFKNRFGAVNELGVFAMSDKGLREVPNPSAIFLSAHAGPTPGSAVMVTREGTRPLLVEVQALVDQSPLANPRRVALGLEQNRLAMLLAVLHRHGGAAVYDQDVFVNVVGGIRVQETAADLPVVLAVLSSFRDRALPEKLIAFGEIGLSGEIRPVPNGEERLKEAATHGFLKAIVPKANAPRKSRIGEMEVVAVDRLSEALQATG</sequence>